<keyword evidence="3" id="KW-0614">Plasmid</keyword>
<evidence type="ECO:0000313" key="3">
    <source>
        <dbReference type="EMBL" id="QYY44803.1"/>
    </source>
</evidence>
<keyword evidence="4" id="KW-1185">Reference proteome</keyword>
<accession>A0ABX8YIB5</accession>
<protein>
    <submittedName>
        <fullName evidence="3">Helix-turn-helix domain-containing protein</fullName>
    </submittedName>
</protein>
<feature type="coiled-coil region" evidence="1">
    <location>
        <begin position="48"/>
        <end position="75"/>
    </location>
</feature>
<dbReference type="Proteomes" id="UP000826616">
    <property type="component" value="Plasmid pAT1"/>
</dbReference>
<dbReference type="RefSeq" id="WP_220561240.1">
    <property type="nucleotide sequence ID" value="NZ_CP080765.1"/>
</dbReference>
<dbReference type="GeneID" id="97143451"/>
<name>A0ABX8YIB5_ANETH</name>
<proteinExistence type="predicted"/>
<evidence type="ECO:0000259" key="2">
    <source>
        <dbReference type="Pfam" id="PF12728"/>
    </source>
</evidence>
<sequence length="82" mass="9850">MSYNFDTKEQLKKFIADEVLNSAEAIEYLGISRARLSQLIKDEKLIPIKKLQRDSLFLKSDLEEKKKEMEKLRKKYRPFDHM</sequence>
<reference evidence="3 4" key="1">
    <citation type="submission" date="2021-08" db="EMBL/GenBank/DDBJ databases">
        <title>Complete genome sequence of the strain Aneurinibacillus thermoaerophilus CCM 8960.</title>
        <authorList>
            <person name="Musilova J."/>
            <person name="Kourilova X."/>
            <person name="Pernicova I."/>
            <person name="Bezdicek M."/>
            <person name="Lengerova M."/>
            <person name="Obruca S."/>
            <person name="Sedlar K."/>
        </authorList>
    </citation>
    <scope>NUCLEOTIDE SEQUENCE [LARGE SCALE GENOMIC DNA]</scope>
    <source>
        <strain evidence="3 4">CCM 8960</strain>
        <plasmid evidence="3 4">pAT1</plasmid>
    </source>
</reference>
<evidence type="ECO:0000313" key="4">
    <source>
        <dbReference type="Proteomes" id="UP000826616"/>
    </source>
</evidence>
<gene>
    <name evidence="3" type="ORF">K3F53_18895</name>
</gene>
<dbReference type="Pfam" id="PF12728">
    <property type="entry name" value="HTH_17"/>
    <property type="match status" value="1"/>
</dbReference>
<organism evidence="3 4">
    <name type="scientific">Aneurinibacillus thermoaerophilus</name>
    <dbReference type="NCBI Taxonomy" id="143495"/>
    <lineage>
        <taxon>Bacteria</taxon>
        <taxon>Bacillati</taxon>
        <taxon>Bacillota</taxon>
        <taxon>Bacilli</taxon>
        <taxon>Bacillales</taxon>
        <taxon>Paenibacillaceae</taxon>
        <taxon>Aneurinibacillus group</taxon>
        <taxon>Aneurinibacillus</taxon>
    </lineage>
</organism>
<keyword evidence="1" id="KW-0175">Coiled coil</keyword>
<geneLocation type="plasmid" evidence="3 4">
    <name>pAT1</name>
</geneLocation>
<evidence type="ECO:0000256" key="1">
    <source>
        <dbReference type="SAM" id="Coils"/>
    </source>
</evidence>
<dbReference type="EMBL" id="CP080765">
    <property type="protein sequence ID" value="QYY44803.1"/>
    <property type="molecule type" value="Genomic_DNA"/>
</dbReference>
<feature type="domain" description="Helix-turn-helix" evidence="2">
    <location>
        <begin position="20"/>
        <end position="64"/>
    </location>
</feature>
<dbReference type="InterPro" id="IPR041657">
    <property type="entry name" value="HTH_17"/>
</dbReference>